<dbReference type="PRINTS" id="PR00169">
    <property type="entry name" value="KCHANNEL"/>
</dbReference>
<dbReference type="Pfam" id="PF00520">
    <property type="entry name" value="Ion_trans"/>
    <property type="match status" value="1"/>
</dbReference>
<keyword evidence="10 13" id="KW-0472">Membrane</keyword>
<dbReference type="EMBL" id="JARQWQ010000009">
    <property type="protein sequence ID" value="KAK2569803.1"/>
    <property type="molecule type" value="Genomic_DNA"/>
</dbReference>
<keyword evidence="11" id="KW-0407">Ion channel</keyword>
<dbReference type="FunFam" id="3.30.710.10:FF:000002">
    <property type="entry name" value="Potassium voltage-gated channel subfamily C member 2"/>
    <property type="match status" value="1"/>
</dbReference>
<dbReference type="Pfam" id="PF02214">
    <property type="entry name" value="BTB_2"/>
    <property type="match status" value="1"/>
</dbReference>
<dbReference type="Gene3D" id="1.20.120.350">
    <property type="entry name" value="Voltage-gated potassium channels. Chain C"/>
    <property type="match status" value="1"/>
</dbReference>
<proteinExistence type="predicted"/>
<accession>A0AAD9QYF4</accession>
<keyword evidence="2" id="KW-0813">Transport</keyword>
<dbReference type="InterPro" id="IPR003968">
    <property type="entry name" value="K_chnl_volt-dep_Kv"/>
</dbReference>
<evidence type="ECO:0000256" key="1">
    <source>
        <dbReference type="ARBA" id="ARBA00004141"/>
    </source>
</evidence>
<dbReference type="CDD" id="cd18379">
    <property type="entry name" value="BTB_POZ_Kv3_KCNC"/>
    <property type="match status" value="1"/>
</dbReference>
<feature type="transmembrane region" description="Helical" evidence="13">
    <location>
        <begin position="212"/>
        <end position="234"/>
    </location>
</feature>
<evidence type="ECO:0000256" key="8">
    <source>
        <dbReference type="ARBA" id="ARBA00022989"/>
    </source>
</evidence>
<evidence type="ECO:0000256" key="5">
    <source>
        <dbReference type="ARBA" id="ARBA00022826"/>
    </source>
</evidence>
<comment type="subcellular location">
    <subcellularLocation>
        <location evidence="1">Membrane</location>
        <topology evidence="1">Multi-pass membrane protein</topology>
    </subcellularLocation>
</comment>
<feature type="region of interest" description="Disordered" evidence="12">
    <location>
        <begin position="464"/>
        <end position="537"/>
    </location>
</feature>
<dbReference type="InterPro" id="IPR005821">
    <property type="entry name" value="Ion_trans_dom"/>
</dbReference>
<dbReference type="GO" id="GO:0005251">
    <property type="term" value="F:delayed rectifier potassium channel activity"/>
    <property type="evidence" value="ECO:0007669"/>
    <property type="project" value="TreeGrafter"/>
</dbReference>
<dbReference type="PANTHER" id="PTHR11537">
    <property type="entry name" value="VOLTAGE-GATED POTASSIUM CHANNEL"/>
    <property type="match status" value="1"/>
</dbReference>
<keyword evidence="6" id="KW-0851">Voltage-gated channel</keyword>
<keyword evidence="5" id="KW-0631">Potassium channel</keyword>
<feature type="transmembrane region" description="Helical" evidence="13">
    <location>
        <begin position="270"/>
        <end position="291"/>
    </location>
</feature>
<dbReference type="Gene3D" id="1.10.287.70">
    <property type="match status" value="1"/>
</dbReference>
<name>A0AAD9QYF4_ACRCE</name>
<dbReference type="FunFam" id="1.10.287.70:FF:000002">
    <property type="entry name" value="Potassium voltage-gated channel subfamily a member"/>
    <property type="match status" value="1"/>
</dbReference>
<feature type="compositionally biased region" description="Basic and acidic residues" evidence="12">
    <location>
        <begin position="761"/>
        <end position="775"/>
    </location>
</feature>
<evidence type="ECO:0000256" key="4">
    <source>
        <dbReference type="ARBA" id="ARBA00022692"/>
    </source>
</evidence>
<evidence type="ECO:0000256" key="10">
    <source>
        <dbReference type="ARBA" id="ARBA00023136"/>
    </source>
</evidence>
<dbReference type="Gene3D" id="3.30.710.10">
    <property type="entry name" value="Potassium Channel Kv1.1, Chain A"/>
    <property type="match status" value="1"/>
</dbReference>
<dbReference type="SUPFAM" id="SSF54695">
    <property type="entry name" value="POZ domain"/>
    <property type="match status" value="1"/>
</dbReference>
<dbReference type="InterPro" id="IPR027359">
    <property type="entry name" value="Volt_channel_dom_sf"/>
</dbReference>
<evidence type="ECO:0000256" key="2">
    <source>
        <dbReference type="ARBA" id="ARBA00022448"/>
    </source>
</evidence>
<dbReference type="SMART" id="SM00225">
    <property type="entry name" value="BTB"/>
    <property type="match status" value="1"/>
</dbReference>
<evidence type="ECO:0000256" key="3">
    <source>
        <dbReference type="ARBA" id="ARBA00022538"/>
    </source>
</evidence>
<feature type="compositionally biased region" description="Polar residues" evidence="12">
    <location>
        <begin position="639"/>
        <end position="663"/>
    </location>
</feature>
<dbReference type="InterPro" id="IPR003131">
    <property type="entry name" value="T1-type_BTB"/>
</dbReference>
<feature type="domain" description="BTB" evidence="14">
    <location>
        <begin position="15"/>
        <end position="115"/>
    </location>
</feature>
<feature type="region of interest" description="Disordered" evidence="12">
    <location>
        <begin position="603"/>
        <end position="681"/>
    </location>
</feature>
<reference evidence="15" key="2">
    <citation type="journal article" date="2023" name="Science">
        <title>Genomic signatures of disease resistance in endangered staghorn corals.</title>
        <authorList>
            <person name="Vollmer S.V."/>
            <person name="Selwyn J.D."/>
            <person name="Despard B.A."/>
            <person name="Roesel C.L."/>
        </authorList>
    </citation>
    <scope>NUCLEOTIDE SEQUENCE</scope>
    <source>
        <strain evidence="15">K2</strain>
    </source>
</reference>
<feature type="transmembrane region" description="Helical" evidence="13">
    <location>
        <begin position="177"/>
        <end position="200"/>
    </location>
</feature>
<dbReference type="AlphaFoldDB" id="A0AAD9QYF4"/>
<reference evidence="15" key="1">
    <citation type="journal article" date="2023" name="G3 (Bethesda)">
        <title>Whole genome assembly and annotation of the endangered Caribbean coral Acropora cervicornis.</title>
        <authorList>
            <person name="Selwyn J.D."/>
            <person name="Vollmer S.V."/>
        </authorList>
    </citation>
    <scope>NUCLEOTIDE SEQUENCE</scope>
    <source>
        <strain evidence="15">K2</strain>
    </source>
</reference>
<evidence type="ECO:0000256" key="11">
    <source>
        <dbReference type="ARBA" id="ARBA00023303"/>
    </source>
</evidence>
<dbReference type="InterPro" id="IPR000210">
    <property type="entry name" value="BTB/POZ_dom"/>
</dbReference>
<gene>
    <name evidence="15" type="ORF">P5673_005652</name>
</gene>
<evidence type="ECO:0000256" key="7">
    <source>
        <dbReference type="ARBA" id="ARBA00022958"/>
    </source>
</evidence>
<comment type="caution">
    <text evidence="15">The sequence shown here is derived from an EMBL/GenBank/DDBJ whole genome shotgun (WGS) entry which is preliminary data.</text>
</comment>
<dbReference type="PRINTS" id="PR01498">
    <property type="entry name" value="SHAWCHANNEL"/>
</dbReference>
<feature type="transmembrane region" description="Helical" evidence="13">
    <location>
        <begin position="303"/>
        <end position="324"/>
    </location>
</feature>
<keyword evidence="8 13" id="KW-1133">Transmembrane helix</keyword>
<keyword evidence="9" id="KW-0406">Ion transport</keyword>
<keyword evidence="7" id="KW-0630">Potassium</keyword>
<dbReference type="FunFam" id="1.20.120.350:FF:000091">
    <property type="entry name" value="Predicted protein"/>
    <property type="match status" value="1"/>
</dbReference>
<evidence type="ECO:0000256" key="6">
    <source>
        <dbReference type="ARBA" id="ARBA00022882"/>
    </source>
</evidence>
<keyword evidence="3" id="KW-0633">Potassium transport</keyword>
<dbReference type="PANTHER" id="PTHR11537:SF252">
    <property type="entry name" value="POTASSIUM VOLTAGE-GATED CHANNEL PROTEIN SHAW"/>
    <property type="match status" value="1"/>
</dbReference>
<evidence type="ECO:0000259" key="14">
    <source>
        <dbReference type="SMART" id="SM00225"/>
    </source>
</evidence>
<feature type="compositionally biased region" description="Basic and acidic residues" evidence="12">
    <location>
        <begin position="464"/>
        <end position="475"/>
    </location>
</feature>
<evidence type="ECO:0000313" key="16">
    <source>
        <dbReference type="Proteomes" id="UP001249851"/>
    </source>
</evidence>
<evidence type="ECO:0000256" key="13">
    <source>
        <dbReference type="SAM" id="Phobius"/>
    </source>
</evidence>
<dbReference type="SUPFAM" id="SSF81324">
    <property type="entry name" value="Voltage-gated potassium channels"/>
    <property type="match status" value="1"/>
</dbReference>
<feature type="transmembrane region" description="Helical" evidence="13">
    <location>
        <begin position="365"/>
        <end position="394"/>
    </location>
</feature>
<dbReference type="Proteomes" id="UP001249851">
    <property type="component" value="Unassembled WGS sequence"/>
</dbReference>
<keyword evidence="4 13" id="KW-0812">Transmembrane</keyword>
<dbReference type="InterPro" id="IPR028325">
    <property type="entry name" value="VG_K_chnl"/>
</dbReference>
<keyword evidence="16" id="KW-1185">Reference proteome</keyword>
<feature type="compositionally biased region" description="Polar residues" evidence="12">
    <location>
        <begin position="603"/>
        <end position="614"/>
    </location>
</feature>
<feature type="compositionally biased region" description="Low complexity" evidence="12">
    <location>
        <begin position="487"/>
        <end position="501"/>
    </location>
</feature>
<feature type="region of interest" description="Disordered" evidence="12">
    <location>
        <begin position="739"/>
        <end position="779"/>
    </location>
</feature>
<organism evidence="15 16">
    <name type="scientific">Acropora cervicornis</name>
    <name type="common">Staghorn coral</name>
    <dbReference type="NCBI Taxonomy" id="6130"/>
    <lineage>
        <taxon>Eukaryota</taxon>
        <taxon>Metazoa</taxon>
        <taxon>Cnidaria</taxon>
        <taxon>Anthozoa</taxon>
        <taxon>Hexacorallia</taxon>
        <taxon>Scleractinia</taxon>
        <taxon>Astrocoeniina</taxon>
        <taxon>Acroporidae</taxon>
        <taxon>Acropora</taxon>
    </lineage>
</organism>
<dbReference type="GO" id="GO:0051260">
    <property type="term" value="P:protein homooligomerization"/>
    <property type="evidence" value="ECO:0007669"/>
    <property type="project" value="InterPro"/>
</dbReference>
<evidence type="ECO:0000256" key="9">
    <source>
        <dbReference type="ARBA" id="ARBA00023065"/>
    </source>
</evidence>
<dbReference type="InterPro" id="IPR011333">
    <property type="entry name" value="SKP1/BTB/POZ_sf"/>
</dbReference>
<evidence type="ECO:0000313" key="15">
    <source>
        <dbReference type="EMBL" id="KAK2569803.1"/>
    </source>
</evidence>
<dbReference type="GO" id="GO:0001508">
    <property type="term" value="P:action potential"/>
    <property type="evidence" value="ECO:0007669"/>
    <property type="project" value="TreeGrafter"/>
</dbReference>
<dbReference type="PRINTS" id="PR01491">
    <property type="entry name" value="KVCHANNEL"/>
</dbReference>
<dbReference type="GO" id="GO:0008076">
    <property type="term" value="C:voltage-gated potassium channel complex"/>
    <property type="evidence" value="ECO:0007669"/>
    <property type="project" value="InterPro"/>
</dbReference>
<evidence type="ECO:0000256" key="12">
    <source>
        <dbReference type="SAM" id="MobiDB-lite"/>
    </source>
</evidence>
<sequence>MEFEATSQIEPSDKSTIQINVGGFRHETHVSTLKNIPDTRLYWIAENVSSASPGKREFFYDRHPGAFAQILNYYRTGKLHYPTDMCGPMFEEELMFWGIDEKQMEPCCWATFTKHREAEENLKAFVGPGFEDQKEDDLERSSSDISSERKEHIWKRIQPKIWNIMDEPHSSPLAKGVSYLSCFFISLSIAAFCISTLPGIRKKEDIMGHHPGLKILEIVCSSFFTLEFLTRVIFCPKKLEFCKKPMNWIDLISILPFYVSLFSRDNKVKMFLVIRVLRLFRFVKLSYGLQIMVHTLKASFHELVLLLLILLIPVVMFSSIVYYIEIMMNKQSLFTSVPQSFWWCLITMTTVGYGDLTPQTWPGKIIGGACAVCGVLIVALPISVIGSNFNLYYAHAQARLKLPMKQHRLVLGGVPGLLTKHQELSSRRKKKSSAVPNHVDIELSAQTERTSIRSSMPISPFELRRASNRNAHDSETELIGEEDERSISSPLLRPSPQLQPRGALDKVVLGSRRRPRRSTDIIPSYKTTPQDPLQAADSMPKMANDLSRTEREITQLSNSKLGPDVIGQQNLTESIKNEQLQCRAHTPDCGDDYLQIKTESPAKNLQSPFNSTGHLEQDSQRSKLFPKARTSPELREQTSRVTVNGEGESTCSSKRPSLESSKGSCDEISRNPSNSLELPLKPRKSLSDSLLCTVPQSDHLTQNGDLQRVNPPDLQLNRECALGDQKGRSSLELQRKPQCSKLNGTPFSPKRGPYTNGPCSKHADEEKYHKRERTSTHPCFDPLDLPKRRRNAACAVSILPHNGHANDNDFLETKI</sequence>
<dbReference type="InterPro" id="IPR003974">
    <property type="entry name" value="K_chnl_volt-dep_Kv3"/>
</dbReference>
<protein>
    <submittedName>
        <fullName evidence="15">Potassium voltage-gated channel protein Shaw</fullName>
    </submittedName>
</protein>